<evidence type="ECO:0000313" key="1">
    <source>
        <dbReference type="EMBL" id="GFX96507.1"/>
    </source>
</evidence>
<evidence type="ECO:0000313" key="2">
    <source>
        <dbReference type="Proteomes" id="UP000887159"/>
    </source>
</evidence>
<protein>
    <submittedName>
        <fullName evidence="1">Uncharacterized protein</fullName>
    </submittedName>
</protein>
<dbReference type="AlphaFoldDB" id="A0A8X6RWY0"/>
<name>A0A8X6RWY0_TRICX</name>
<dbReference type="EMBL" id="BMAU01021192">
    <property type="protein sequence ID" value="GFX96507.1"/>
    <property type="molecule type" value="Genomic_DNA"/>
</dbReference>
<sequence length="104" mass="11609">MIVKSSGQGMALPQEDRVPGGHVALLREKSIVFGHVKSPDLSPIENVWDIIGRQLQHYPQLTLTVRPCIDTVKGLKCRLVTRVSDNWDSRFDPGIKESISIVFS</sequence>
<reference evidence="1" key="1">
    <citation type="submission" date="2020-08" db="EMBL/GenBank/DDBJ databases">
        <title>Multicomponent nature underlies the extraordinary mechanical properties of spider dragline silk.</title>
        <authorList>
            <person name="Kono N."/>
            <person name="Nakamura H."/>
            <person name="Mori M."/>
            <person name="Yoshida Y."/>
            <person name="Ohtoshi R."/>
            <person name="Malay A.D."/>
            <person name="Moran D.A.P."/>
            <person name="Tomita M."/>
            <person name="Numata K."/>
            <person name="Arakawa K."/>
        </authorList>
    </citation>
    <scope>NUCLEOTIDE SEQUENCE</scope>
</reference>
<keyword evidence="2" id="KW-1185">Reference proteome</keyword>
<organism evidence="1 2">
    <name type="scientific">Trichonephila clavipes</name>
    <name type="common">Golden silk orbweaver</name>
    <name type="synonym">Nephila clavipes</name>
    <dbReference type="NCBI Taxonomy" id="2585209"/>
    <lineage>
        <taxon>Eukaryota</taxon>
        <taxon>Metazoa</taxon>
        <taxon>Ecdysozoa</taxon>
        <taxon>Arthropoda</taxon>
        <taxon>Chelicerata</taxon>
        <taxon>Arachnida</taxon>
        <taxon>Araneae</taxon>
        <taxon>Araneomorphae</taxon>
        <taxon>Entelegynae</taxon>
        <taxon>Araneoidea</taxon>
        <taxon>Nephilidae</taxon>
        <taxon>Trichonephila</taxon>
    </lineage>
</organism>
<proteinExistence type="predicted"/>
<accession>A0A8X6RWY0</accession>
<dbReference type="Proteomes" id="UP000887159">
    <property type="component" value="Unassembled WGS sequence"/>
</dbReference>
<comment type="caution">
    <text evidence="1">The sequence shown here is derived from an EMBL/GenBank/DDBJ whole genome shotgun (WGS) entry which is preliminary data.</text>
</comment>
<gene>
    <name evidence="1" type="ORF">TNCV_1441811</name>
</gene>